<dbReference type="InterPro" id="IPR013221">
    <property type="entry name" value="Mur_ligase_cen"/>
</dbReference>
<evidence type="ECO:0000313" key="3">
    <source>
        <dbReference type="EMBL" id="OGY97456.1"/>
    </source>
</evidence>
<feature type="domain" description="Mur ligase central" evidence="2">
    <location>
        <begin position="32"/>
        <end position="174"/>
    </location>
</feature>
<dbReference type="InterPro" id="IPR036565">
    <property type="entry name" value="Mur-like_cat_sf"/>
</dbReference>
<dbReference type="GO" id="GO:0016881">
    <property type="term" value="F:acid-amino acid ligase activity"/>
    <property type="evidence" value="ECO:0007669"/>
    <property type="project" value="InterPro"/>
</dbReference>
<dbReference type="InterPro" id="IPR036615">
    <property type="entry name" value="Mur_ligase_C_dom_sf"/>
</dbReference>
<dbReference type="EMBL" id="MHKV01000009">
    <property type="protein sequence ID" value="OGY97456.1"/>
    <property type="molecule type" value="Genomic_DNA"/>
</dbReference>
<gene>
    <name evidence="3" type="ORF">A2128_00355</name>
</gene>
<accession>A0A1G2C8A8</accession>
<organism evidence="3 4">
    <name type="scientific">Candidatus Liptonbacteria bacterium GWC1_60_9</name>
    <dbReference type="NCBI Taxonomy" id="1798645"/>
    <lineage>
        <taxon>Bacteria</taxon>
        <taxon>Candidatus Liptoniibacteriota</taxon>
    </lineage>
</organism>
<evidence type="ECO:0008006" key="5">
    <source>
        <dbReference type="Google" id="ProtNLM"/>
    </source>
</evidence>
<proteinExistence type="predicted"/>
<dbReference type="PANTHER" id="PTHR23135:SF4">
    <property type="entry name" value="UDP-N-ACETYLMURAMOYL-L-ALANYL-D-GLUTAMATE--2,6-DIAMINOPIMELATE LIGASE MURE HOMOLOG, CHLOROPLASTIC"/>
    <property type="match status" value="1"/>
</dbReference>
<dbReference type="Pfam" id="PF02875">
    <property type="entry name" value="Mur_ligase_C"/>
    <property type="match status" value="1"/>
</dbReference>
<dbReference type="SUPFAM" id="SSF53244">
    <property type="entry name" value="MurD-like peptide ligases, peptide-binding domain"/>
    <property type="match status" value="1"/>
</dbReference>
<dbReference type="AlphaFoldDB" id="A0A1G2C8A8"/>
<dbReference type="Pfam" id="PF08245">
    <property type="entry name" value="Mur_ligase_M"/>
    <property type="match status" value="1"/>
</dbReference>
<name>A0A1G2C8A8_9BACT</name>
<evidence type="ECO:0000259" key="2">
    <source>
        <dbReference type="Pfam" id="PF08245"/>
    </source>
</evidence>
<comment type="caution">
    <text evidence="3">The sequence shown here is derived from an EMBL/GenBank/DDBJ whole genome shotgun (WGS) entry which is preliminary data.</text>
</comment>
<dbReference type="Gene3D" id="3.40.1190.10">
    <property type="entry name" value="Mur-like, catalytic domain"/>
    <property type="match status" value="2"/>
</dbReference>
<reference evidence="3 4" key="1">
    <citation type="journal article" date="2016" name="Nat. Commun.">
        <title>Thousands of microbial genomes shed light on interconnected biogeochemical processes in an aquifer system.</title>
        <authorList>
            <person name="Anantharaman K."/>
            <person name="Brown C.T."/>
            <person name="Hug L.A."/>
            <person name="Sharon I."/>
            <person name="Castelle C.J."/>
            <person name="Probst A.J."/>
            <person name="Thomas B.C."/>
            <person name="Singh A."/>
            <person name="Wilkins M.J."/>
            <person name="Karaoz U."/>
            <person name="Brodie E.L."/>
            <person name="Williams K.H."/>
            <person name="Hubbard S.S."/>
            <person name="Banfield J.F."/>
        </authorList>
    </citation>
    <scope>NUCLEOTIDE SEQUENCE [LARGE SCALE GENOMIC DNA]</scope>
</reference>
<evidence type="ECO:0000259" key="1">
    <source>
        <dbReference type="Pfam" id="PF02875"/>
    </source>
</evidence>
<sequence length="392" mass="42796">MRLLRSIWHFVWALLSAAYCGFPSRRLTLIGITGTKGKSTTLELLSDMLEETGVRTALLSSVYVKVGAERKRNFTGNSMPGRGFIQRFLRSAVRAGCRFALVEVTSQGVLQHRHRFISFDVGGITNLAPEHIEAHGSFTAYRDAKLAFFRAVARSSRATKRLFVREDDEAVSPFAALAPGITTRFTLDDTLMPPGAFGEVNAENAALAAAIARWLGVPEEAIGRALRKFRGLPGRMEFVQKEPFGVVVDYAHTPDSLTKVYASLQKDYAGLVCVVGAAGGGRDRWKRSAMGSAAAKHCRFVVVTDEDPYDEDPAAILAEIEQGFKAQNFSAYETLLDRRAAIRRAIGLARPGEAVVLTGKGSETGIHRARGLVEPWDDAEAARQALRARGLL</sequence>
<dbReference type="InterPro" id="IPR004101">
    <property type="entry name" value="Mur_ligase_C"/>
</dbReference>
<dbReference type="GO" id="GO:0005524">
    <property type="term" value="F:ATP binding"/>
    <property type="evidence" value="ECO:0007669"/>
    <property type="project" value="InterPro"/>
</dbReference>
<dbReference type="Gene3D" id="3.90.190.20">
    <property type="entry name" value="Mur ligase, C-terminal domain"/>
    <property type="match status" value="1"/>
</dbReference>
<dbReference type="Proteomes" id="UP000176349">
    <property type="component" value="Unassembled WGS sequence"/>
</dbReference>
<protein>
    <recommendedName>
        <fullName evidence="5">UDP-N-acetylmuramoyl-L-alanyl-D-glutamate--2, 6-diaminopimelate ligase</fullName>
    </recommendedName>
</protein>
<dbReference type="SUPFAM" id="SSF53623">
    <property type="entry name" value="MurD-like peptide ligases, catalytic domain"/>
    <property type="match status" value="1"/>
</dbReference>
<feature type="domain" description="Mur ligase C-terminal" evidence="1">
    <location>
        <begin position="234"/>
        <end position="361"/>
    </location>
</feature>
<evidence type="ECO:0000313" key="4">
    <source>
        <dbReference type="Proteomes" id="UP000176349"/>
    </source>
</evidence>
<dbReference type="PANTHER" id="PTHR23135">
    <property type="entry name" value="MUR LIGASE FAMILY MEMBER"/>
    <property type="match status" value="1"/>
</dbReference>